<dbReference type="InterPro" id="IPR053717">
    <property type="entry name" value="MerB_lyase_sf"/>
</dbReference>
<dbReference type="EMBL" id="FODD01000074">
    <property type="protein sequence ID" value="SEP02922.1"/>
    <property type="molecule type" value="Genomic_DNA"/>
</dbReference>
<dbReference type="AlphaFoldDB" id="A0A1H8UI57"/>
<dbReference type="InterPro" id="IPR004927">
    <property type="entry name" value="MerB"/>
</dbReference>
<evidence type="ECO:0000313" key="2">
    <source>
        <dbReference type="Proteomes" id="UP000181951"/>
    </source>
</evidence>
<dbReference type="Proteomes" id="UP000181951">
    <property type="component" value="Unassembled WGS sequence"/>
</dbReference>
<protein>
    <submittedName>
        <fullName evidence="1">Alkylmercury lyase</fullName>
    </submittedName>
</protein>
<proteinExistence type="predicted"/>
<organism evidence="1 2">
    <name type="scientific">Actinacidiphila rubida</name>
    <dbReference type="NCBI Taxonomy" id="310780"/>
    <lineage>
        <taxon>Bacteria</taxon>
        <taxon>Bacillati</taxon>
        <taxon>Actinomycetota</taxon>
        <taxon>Actinomycetes</taxon>
        <taxon>Kitasatosporales</taxon>
        <taxon>Streptomycetaceae</taxon>
        <taxon>Actinacidiphila</taxon>
    </lineage>
</organism>
<dbReference type="Pfam" id="PF03243">
    <property type="entry name" value="MerB"/>
    <property type="match status" value="1"/>
</dbReference>
<sequence>MERAEGHSAAVCRGYLRFFATRSTAEQWTGWQADLSGAVLDQVEAERLGAEIFSPLLTAPAQ</sequence>
<evidence type="ECO:0000313" key="1">
    <source>
        <dbReference type="EMBL" id="SEP02922.1"/>
    </source>
</evidence>
<name>A0A1H8UI57_9ACTN</name>
<accession>A0A1H8UI57</accession>
<dbReference type="Gene3D" id="3.30.450.410">
    <property type="match status" value="1"/>
</dbReference>
<keyword evidence="1" id="KW-0456">Lyase</keyword>
<keyword evidence="2" id="KW-1185">Reference proteome</keyword>
<gene>
    <name evidence="1" type="ORF">SAMN05216267_10748</name>
</gene>
<reference evidence="1 2" key="1">
    <citation type="submission" date="2016-10" db="EMBL/GenBank/DDBJ databases">
        <authorList>
            <person name="de Groot N.N."/>
        </authorList>
    </citation>
    <scope>NUCLEOTIDE SEQUENCE [LARGE SCALE GENOMIC DNA]</scope>
    <source>
        <strain evidence="1 2">CGMCC 4.2026</strain>
    </source>
</reference>
<dbReference type="SUPFAM" id="SSF160387">
    <property type="entry name" value="NosL/MerB-like"/>
    <property type="match status" value="1"/>
</dbReference>
<dbReference type="GO" id="GO:0018836">
    <property type="term" value="F:alkylmercury lyase activity"/>
    <property type="evidence" value="ECO:0007669"/>
    <property type="project" value="InterPro"/>
</dbReference>